<gene>
    <name evidence="1" type="ORF">OJ997_12100</name>
</gene>
<dbReference type="Proteomes" id="UP001147653">
    <property type="component" value="Unassembled WGS sequence"/>
</dbReference>
<organism evidence="1 2">
    <name type="scientific">Solirubrobacter phytolaccae</name>
    <dbReference type="NCBI Taxonomy" id="1404360"/>
    <lineage>
        <taxon>Bacteria</taxon>
        <taxon>Bacillati</taxon>
        <taxon>Actinomycetota</taxon>
        <taxon>Thermoleophilia</taxon>
        <taxon>Solirubrobacterales</taxon>
        <taxon>Solirubrobacteraceae</taxon>
        <taxon>Solirubrobacter</taxon>
    </lineage>
</organism>
<dbReference type="EMBL" id="JAPDDP010000018">
    <property type="protein sequence ID" value="MDA0181041.1"/>
    <property type="molecule type" value="Genomic_DNA"/>
</dbReference>
<sequence length="195" mass="21523">MPICRFAAEPPQGGLPPEDDLKAEFLAACLRIETDSDDPELGDAGEIHWFPDRTWSGRTYVPATARTSTGLELFGYVSFAPGDEPSELYAFADYTPDIADDHPEWRMDISQEVIGTWRGDNGDVAAMTLIWGVPFERRGQLVSALLGQTAVDETLIEGERFTLLAPDDYGGEYLDVVLQDGAGNELVRESLYDDE</sequence>
<evidence type="ECO:0000313" key="2">
    <source>
        <dbReference type="Proteomes" id="UP001147653"/>
    </source>
</evidence>
<reference evidence="1" key="1">
    <citation type="submission" date="2022-10" db="EMBL/GenBank/DDBJ databases">
        <title>The WGS of Solirubrobacter phytolaccae KCTC 29190.</title>
        <authorList>
            <person name="Jiang Z."/>
        </authorList>
    </citation>
    <scope>NUCLEOTIDE SEQUENCE</scope>
    <source>
        <strain evidence="1">KCTC 29190</strain>
    </source>
</reference>
<comment type="caution">
    <text evidence="1">The sequence shown here is derived from an EMBL/GenBank/DDBJ whole genome shotgun (WGS) entry which is preliminary data.</text>
</comment>
<accession>A0A9X3S915</accession>
<name>A0A9X3S915_9ACTN</name>
<dbReference type="RefSeq" id="WP_270025352.1">
    <property type="nucleotide sequence ID" value="NZ_JAPDDP010000018.1"/>
</dbReference>
<proteinExistence type="predicted"/>
<dbReference type="AlphaFoldDB" id="A0A9X3S915"/>
<protein>
    <submittedName>
        <fullName evidence="1">Uncharacterized protein</fullName>
    </submittedName>
</protein>
<keyword evidence="2" id="KW-1185">Reference proteome</keyword>
<evidence type="ECO:0000313" key="1">
    <source>
        <dbReference type="EMBL" id="MDA0181041.1"/>
    </source>
</evidence>